<dbReference type="KEGG" id="tom:BWR18_18495"/>
<evidence type="ECO:0000256" key="2">
    <source>
        <dbReference type="ARBA" id="ARBA00012720"/>
    </source>
</evidence>
<dbReference type="PANTHER" id="PTHR42697:SF1">
    <property type="entry name" value="ENDONUCLEASE 8"/>
    <property type="match status" value="1"/>
</dbReference>
<dbReference type="SMART" id="SM01232">
    <property type="entry name" value="H2TH"/>
    <property type="match status" value="1"/>
</dbReference>
<comment type="similarity">
    <text evidence="1">Belongs to the FPG family.</text>
</comment>
<evidence type="ECO:0000256" key="8">
    <source>
        <dbReference type="ARBA" id="ARBA00023125"/>
    </source>
</evidence>
<accession>A0A1P8MZF0</accession>
<evidence type="ECO:0000256" key="12">
    <source>
        <dbReference type="ARBA" id="ARBA00023295"/>
    </source>
</evidence>
<dbReference type="OrthoDB" id="9800855at2"/>
<dbReference type="GO" id="GO:0008270">
    <property type="term" value="F:zinc ion binding"/>
    <property type="evidence" value="ECO:0007669"/>
    <property type="project" value="UniProtKB-KW"/>
</dbReference>
<evidence type="ECO:0000256" key="11">
    <source>
        <dbReference type="ARBA" id="ARBA00023268"/>
    </source>
</evidence>
<dbReference type="PROSITE" id="PS51068">
    <property type="entry name" value="FPG_CAT"/>
    <property type="match status" value="1"/>
</dbReference>
<evidence type="ECO:0000256" key="10">
    <source>
        <dbReference type="ARBA" id="ARBA00023239"/>
    </source>
</evidence>
<dbReference type="GO" id="GO:0003684">
    <property type="term" value="F:damaged DNA binding"/>
    <property type="evidence" value="ECO:0007669"/>
    <property type="project" value="InterPro"/>
</dbReference>
<dbReference type="GO" id="GO:0000703">
    <property type="term" value="F:oxidized pyrimidine nucleobase lesion DNA N-glycosylase activity"/>
    <property type="evidence" value="ECO:0007669"/>
    <property type="project" value="TreeGrafter"/>
</dbReference>
<dbReference type="InterPro" id="IPR010979">
    <property type="entry name" value="Ribosomal_uS13-like_H2TH"/>
</dbReference>
<dbReference type="RefSeq" id="WP_076629879.1">
    <property type="nucleotide sequence ID" value="NZ_CP019312.1"/>
</dbReference>
<dbReference type="Gene3D" id="3.20.190.10">
    <property type="entry name" value="MutM-like, N-terminal"/>
    <property type="match status" value="1"/>
</dbReference>
<evidence type="ECO:0000256" key="13">
    <source>
        <dbReference type="PROSITE-ProRule" id="PRU00391"/>
    </source>
</evidence>
<evidence type="ECO:0000259" key="14">
    <source>
        <dbReference type="PROSITE" id="PS51066"/>
    </source>
</evidence>
<evidence type="ECO:0000313" key="17">
    <source>
        <dbReference type="Proteomes" id="UP000186336"/>
    </source>
</evidence>
<keyword evidence="3" id="KW-0479">Metal-binding</keyword>
<dbReference type="SUPFAM" id="SSF46946">
    <property type="entry name" value="S13-like H2TH domain"/>
    <property type="match status" value="1"/>
</dbReference>
<organism evidence="16 17">
    <name type="scientific">Tateyamaria omphalii</name>
    <dbReference type="NCBI Taxonomy" id="299262"/>
    <lineage>
        <taxon>Bacteria</taxon>
        <taxon>Pseudomonadati</taxon>
        <taxon>Pseudomonadota</taxon>
        <taxon>Alphaproteobacteria</taxon>
        <taxon>Rhodobacterales</taxon>
        <taxon>Roseobacteraceae</taxon>
        <taxon>Tateyamaria</taxon>
    </lineage>
</organism>
<dbReference type="PROSITE" id="PS51066">
    <property type="entry name" value="ZF_FPG_2"/>
    <property type="match status" value="1"/>
</dbReference>
<dbReference type="InterPro" id="IPR000214">
    <property type="entry name" value="Znf_DNA_glyclase/AP_lyase"/>
</dbReference>
<protein>
    <recommendedName>
        <fullName evidence="2">DNA-(apurinic or apyrimidinic site) lyase</fullName>
        <ecNumber evidence="2">4.2.99.18</ecNumber>
    </recommendedName>
</protein>
<feature type="domain" description="FPG-type" evidence="14">
    <location>
        <begin position="226"/>
        <end position="258"/>
    </location>
</feature>
<keyword evidence="17" id="KW-1185">Reference proteome</keyword>
<dbReference type="Pfam" id="PF06831">
    <property type="entry name" value="H2TH"/>
    <property type="match status" value="1"/>
</dbReference>
<dbReference type="Gene3D" id="1.10.8.50">
    <property type="match status" value="1"/>
</dbReference>
<keyword evidence="12" id="KW-0326">Glycosidase</keyword>
<dbReference type="InterPro" id="IPR035937">
    <property type="entry name" value="FPG_N"/>
</dbReference>
<name>A0A1P8MZF0_9RHOB</name>
<keyword evidence="9" id="KW-0234">DNA repair</keyword>
<dbReference type="GO" id="GO:0006284">
    <property type="term" value="P:base-excision repair"/>
    <property type="evidence" value="ECO:0007669"/>
    <property type="project" value="InterPro"/>
</dbReference>
<keyword evidence="11" id="KW-0511">Multifunctional enzyme</keyword>
<dbReference type="InterPro" id="IPR015886">
    <property type="entry name" value="H2TH_FPG"/>
</dbReference>
<dbReference type="EMBL" id="CP019312">
    <property type="protein sequence ID" value="APX13446.1"/>
    <property type="molecule type" value="Genomic_DNA"/>
</dbReference>
<dbReference type="CDD" id="cd08970">
    <property type="entry name" value="AcNei1_N"/>
    <property type="match status" value="1"/>
</dbReference>
<evidence type="ECO:0000256" key="5">
    <source>
        <dbReference type="ARBA" id="ARBA00022771"/>
    </source>
</evidence>
<dbReference type="SUPFAM" id="SSF81624">
    <property type="entry name" value="N-terminal domain of MutM-like DNA repair proteins"/>
    <property type="match status" value="1"/>
</dbReference>
<reference evidence="16 17" key="1">
    <citation type="submission" date="2017-01" db="EMBL/GenBank/DDBJ databases">
        <title>Complete genome of Tateyamaria omphalii DOK1-4 isolated from seawater in Dokdo.</title>
        <authorList>
            <person name="Kim J.H."/>
            <person name="Chi W.-J."/>
        </authorList>
    </citation>
    <scope>NUCLEOTIDE SEQUENCE [LARGE SCALE GENOMIC DNA]</scope>
    <source>
        <strain evidence="16 17">DOK1-4</strain>
    </source>
</reference>
<dbReference type="PANTHER" id="PTHR42697">
    <property type="entry name" value="ENDONUCLEASE 8"/>
    <property type="match status" value="1"/>
</dbReference>
<evidence type="ECO:0000259" key="15">
    <source>
        <dbReference type="PROSITE" id="PS51068"/>
    </source>
</evidence>
<keyword evidence="7" id="KW-0862">Zinc</keyword>
<evidence type="ECO:0000256" key="9">
    <source>
        <dbReference type="ARBA" id="ARBA00023204"/>
    </source>
</evidence>
<dbReference type="SMART" id="SM00898">
    <property type="entry name" value="Fapy_DNA_glyco"/>
    <property type="match status" value="1"/>
</dbReference>
<dbReference type="STRING" id="299262.BWR18_18495"/>
<dbReference type="Proteomes" id="UP000186336">
    <property type="component" value="Chromosome"/>
</dbReference>
<keyword evidence="4" id="KW-0227">DNA damage</keyword>
<dbReference type="EC" id="4.2.99.18" evidence="2"/>
<sequence length="259" mass="28689">MPEGHTIHRAAQDQRPMLVGKRIAATSPQGRFAEGALRIDGQVCTAIEALGKHLLYQFEGGDHLHIHLGLAGRIYRNVQPADPPRDVVRIRMESVSHVIDITGPAVCEILTADDLTAFRMKYGPDLLAEPDEPDRAIARIRKSRAPIATLLMNQQVISGIGNIYRTEILWLMGLNPFARGCDVPEDTLQRLWTEMRSLMQIGVTYNSIITNGELPAAGQDIQERVNIYAEEACPTCESAVEVTKISARTLYYCARCQGV</sequence>
<keyword evidence="10" id="KW-0456">Lyase</keyword>
<gene>
    <name evidence="16" type="ORF">BWR18_18495</name>
</gene>
<evidence type="ECO:0000256" key="1">
    <source>
        <dbReference type="ARBA" id="ARBA00009409"/>
    </source>
</evidence>
<proteinExistence type="inferred from homology"/>
<keyword evidence="6" id="KW-0378">Hydrolase</keyword>
<keyword evidence="5 13" id="KW-0863">Zinc-finger</keyword>
<dbReference type="InterPro" id="IPR012319">
    <property type="entry name" value="FPG_cat"/>
</dbReference>
<dbReference type="GO" id="GO:0140078">
    <property type="term" value="F:class I DNA-(apurinic or apyrimidinic site) endonuclease activity"/>
    <property type="evidence" value="ECO:0007669"/>
    <property type="project" value="UniProtKB-EC"/>
</dbReference>
<evidence type="ECO:0000313" key="16">
    <source>
        <dbReference type="EMBL" id="APX13446.1"/>
    </source>
</evidence>
<dbReference type="AlphaFoldDB" id="A0A1P8MZF0"/>
<dbReference type="Pfam" id="PF01149">
    <property type="entry name" value="Fapy_DNA_glyco"/>
    <property type="match status" value="1"/>
</dbReference>
<dbReference type="SUPFAM" id="SSF57716">
    <property type="entry name" value="Glucocorticoid receptor-like (DNA-binding domain)"/>
    <property type="match status" value="1"/>
</dbReference>
<evidence type="ECO:0000256" key="3">
    <source>
        <dbReference type="ARBA" id="ARBA00022723"/>
    </source>
</evidence>
<evidence type="ECO:0000256" key="4">
    <source>
        <dbReference type="ARBA" id="ARBA00022763"/>
    </source>
</evidence>
<feature type="domain" description="Formamidopyrimidine-DNA glycosylase catalytic" evidence="15">
    <location>
        <begin position="2"/>
        <end position="74"/>
    </location>
</feature>
<evidence type="ECO:0000256" key="7">
    <source>
        <dbReference type="ARBA" id="ARBA00022833"/>
    </source>
</evidence>
<keyword evidence="8" id="KW-0238">DNA-binding</keyword>
<evidence type="ECO:0000256" key="6">
    <source>
        <dbReference type="ARBA" id="ARBA00022801"/>
    </source>
</evidence>